<dbReference type="EMBL" id="AEDY01000142">
    <property type="protein sequence ID" value="EFO53237.1"/>
    <property type="molecule type" value="Genomic_DNA"/>
</dbReference>
<comment type="caution">
    <text evidence="2">The sequence shown here is derived from an EMBL/GenBank/DDBJ whole genome shotgun (WGS) entry which is preliminary data.</text>
</comment>
<gene>
    <name evidence="2" type="ORF">SIN_2035</name>
</gene>
<evidence type="ECO:0000313" key="2">
    <source>
        <dbReference type="EMBL" id="EFO53237.1"/>
    </source>
</evidence>
<accession>A0ABN0B213</accession>
<keyword evidence="1" id="KW-0812">Transmembrane</keyword>
<sequence>MSSNFRTPQLAIFGSLKDCLYHVFSLKLSVDCVDDNFCIWLTVTLFTVATFFRFVLVSNNFLLFSLFFNSSNYSSSSNKWSSDNSVFTTNKNNFVKSNFLTSFNVQFFHVDCLTNFNFNLFSASFDNCVCAHYAPPMIFGVPRIFVKTRLASWDEPLTLENQATMFVRLHRIVHSQLFKYSMIPNF</sequence>
<protein>
    <submittedName>
        <fullName evidence="2">Uncharacterized protein</fullName>
    </submittedName>
</protein>
<feature type="transmembrane region" description="Helical" evidence="1">
    <location>
        <begin position="39"/>
        <end position="68"/>
    </location>
</feature>
<keyword evidence="1" id="KW-0472">Membrane</keyword>
<proteinExistence type="predicted"/>
<evidence type="ECO:0000256" key="1">
    <source>
        <dbReference type="SAM" id="Phobius"/>
    </source>
</evidence>
<name>A0ABN0B213_9STRE</name>
<keyword evidence="1" id="KW-1133">Transmembrane helix</keyword>
<reference evidence="2" key="1">
    <citation type="submission" date="2010-09" db="EMBL/GenBank/DDBJ databases">
        <authorList>
            <person name="Daugherty S.C."/>
            <person name="Kilian M."/>
            <person name="Tettelin H."/>
        </authorList>
    </citation>
    <scope>NUCLEOTIDE SEQUENCE [LARGE SCALE GENOMIC DNA]</scope>
    <source>
        <strain evidence="2">SK1302</strain>
    </source>
</reference>
<organism evidence="2">
    <name type="scientific">Streptococcus infantis SK1302</name>
    <dbReference type="NCBI Taxonomy" id="871237"/>
    <lineage>
        <taxon>Bacteria</taxon>
        <taxon>Bacillati</taxon>
        <taxon>Bacillota</taxon>
        <taxon>Bacilli</taxon>
        <taxon>Lactobacillales</taxon>
        <taxon>Streptococcaceae</taxon>
        <taxon>Streptococcus</taxon>
    </lineage>
</organism>